<name>A0A7W7C7D8_9PSEU</name>
<evidence type="ECO:0008006" key="4">
    <source>
        <dbReference type="Google" id="ProtNLM"/>
    </source>
</evidence>
<evidence type="ECO:0000256" key="1">
    <source>
        <dbReference type="SAM" id="SignalP"/>
    </source>
</evidence>
<dbReference type="AlphaFoldDB" id="A0A7W7C7D8"/>
<dbReference type="Pfam" id="PF12385">
    <property type="entry name" value="Peptidase_C70"/>
    <property type="match status" value="1"/>
</dbReference>
<evidence type="ECO:0000313" key="3">
    <source>
        <dbReference type="Proteomes" id="UP000533598"/>
    </source>
</evidence>
<proteinExistence type="predicted"/>
<dbReference type="InterPro" id="IPR022118">
    <property type="entry name" value="Peptidase_C70_AvrRpt2"/>
</dbReference>
<dbReference type="RefSeq" id="WP_185010434.1">
    <property type="nucleotide sequence ID" value="NZ_BAAAUI010000022.1"/>
</dbReference>
<gene>
    <name evidence="2" type="ORF">HNR67_001958</name>
</gene>
<feature type="signal peptide" evidence="1">
    <location>
        <begin position="1"/>
        <end position="18"/>
    </location>
</feature>
<dbReference type="Gene3D" id="3.90.70.10">
    <property type="entry name" value="Cysteine proteinases"/>
    <property type="match status" value="1"/>
</dbReference>
<reference evidence="2 3" key="1">
    <citation type="submission" date="2020-08" db="EMBL/GenBank/DDBJ databases">
        <title>Sequencing the genomes of 1000 actinobacteria strains.</title>
        <authorList>
            <person name="Klenk H.-P."/>
        </authorList>
    </citation>
    <scope>NUCLEOTIDE SEQUENCE [LARGE SCALE GENOMIC DNA]</scope>
    <source>
        <strain evidence="2 3">DSM 44230</strain>
    </source>
</reference>
<protein>
    <recommendedName>
        <fullName evidence="4">Papain like cysteine protease AvrRpt2</fullName>
    </recommendedName>
</protein>
<sequence length="197" mass="21653">MAAVLASWLLIPVPGAFAAPAPAIEQAASAQSIAALPAAYRVNITMQAQEKTNWCWAAAGNTIAAWHGLSVSQNHFCALAKNRATGSACPNDQAHLGEVQNALRRLNFTNPGQYLSNTLSYAGIQQQTAADQPVETRIGWQSGGGHMHVLYGYDTTKSWVYWGDPWQSSNRYNWATYNYYRSNSSFTWTHTLTGIRR</sequence>
<dbReference type="Proteomes" id="UP000533598">
    <property type="component" value="Unassembled WGS sequence"/>
</dbReference>
<evidence type="ECO:0000313" key="2">
    <source>
        <dbReference type="EMBL" id="MBB4675840.1"/>
    </source>
</evidence>
<feature type="chain" id="PRO_5031104731" description="Papain like cysteine protease AvrRpt2" evidence="1">
    <location>
        <begin position="19"/>
        <end position="197"/>
    </location>
</feature>
<comment type="caution">
    <text evidence="2">The sequence shown here is derived from an EMBL/GenBank/DDBJ whole genome shotgun (WGS) entry which is preliminary data.</text>
</comment>
<organism evidence="2 3">
    <name type="scientific">Crossiella cryophila</name>
    <dbReference type="NCBI Taxonomy" id="43355"/>
    <lineage>
        <taxon>Bacteria</taxon>
        <taxon>Bacillati</taxon>
        <taxon>Actinomycetota</taxon>
        <taxon>Actinomycetes</taxon>
        <taxon>Pseudonocardiales</taxon>
        <taxon>Pseudonocardiaceae</taxon>
        <taxon>Crossiella</taxon>
    </lineage>
</organism>
<keyword evidence="1" id="KW-0732">Signal</keyword>
<dbReference type="EMBL" id="JACHMH010000001">
    <property type="protein sequence ID" value="MBB4675840.1"/>
    <property type="molecule type" value="Genomic_DNA"/>
</dbReference>
<keyword evidence="3" id="KW-1185">Reference proteome</keyword>
<accession>A0A7W7C7D8</accession>